<protein>
    <recommendedName>
        <fullName evidence="4">GLPGLI family protein</fullName>
    </recommendedName>
</protein>
<comment type="caution">
    <text evidence="2">The sequence shown here is derived from an EMBL/GenBank/DDBJ whole genome shotgun (WGS) entry which is preliminary data.</text>
</comment>
<keyword evidence="1" id="KW-0732">Signal</keyword>
<organism evidence="2 3">
    <name type="scientific">Empedobacter brevis NBRC 14943 = ATCC 43319</name>
    <dbReference type="NCBI Taxonomy" id="1218108"/>
    <lineage>
        <taxon>Bacteria</taxon>
        <taxon>Pseudomonadati</taxon>
        <taxon>Bacteroidota</taxon>
        <taxon>Flavobacteriia</taxon>
        <taxon>Flavobacteriales</taxon>
        <taxon>Weeksellaceae</taxon>
        <taxon>Empedobacter</taxon>
    </lineage>
</organism>
<gene>
    <name evidence="2" type="ORF">EB1_20440</name>
</gene>
<evidence type="ECO:0008006" key="4">
    <source>
        <dbReference type="Google" id="ProtNLM"/>
    </source>
</evidence>
<dbReference type="EMBL" id="BJXC01000013">
    <property type="protein sequence ID" value="GEM52254.1"/>
    <property type="molecule type" value="Genomic_DNA"/>
</dbReference>
<evidence type="ECO:0000313" key="3">
    <source>
        <dbReference type="Proteomes" id="UP000321245"/>
    </source>
</evidence>
<dbReference type="STRING" id="1218108.GCA_000382425_02092"/>
<keyword evidence="3" id="KW-1185">Reference proteome</keyword>
<dbReference type="OrthoDB" id="707246at2"/>
<feature type="signal peptide" evidence="1">
    <location>
        <begin position="1"/>
        <end position="17"/>
    </location>
</feature>
<dbReference type="Proteomes" id="UP000321245">
    <property type="component" value="Unassembled WGS sequence"/>
</dbReference>
<proteinExistence type="predicted"/>
<name>A0A511NHL0_9FLAO</name>
<accession>A0A511NHL0</accession>
<evidence type="ECO:0000313" key="2">
    <source>
        <dbReference type="EMBL" id="GEM52254.1"/>
    </source>
</evidence>
<dbReference type="RefSeq" id="WP_019975579.1">
    <property type="nucleotide sequence ID" value="NZ_BJXC01000013.1"/>
</dbReference>
<dbReference type="GeneID" id="84650245"/>
<reference evidence="2 3" key="1">
    <citation type="submission" date="2019-07" db="EMBL/GenBank/DDBJ databases">
        <title>Whole genome shotgun sequence of Empedobacter brevis NBRC 14943.</title>
        <authorList>
            <person name="Hosoyama A."/>
            <person name="Uohara A."/>
            <person name="Ohji S."/>
            <person name="Ichikawa N."/>
        </authorList>
    </citation>
    <scope>NUCLEOTIDE SEQUENCE [LARGE SCALE GENOMIC DNA]</scope>
    <source>
        <strain evidence="2 3">NBRC 14943</strain>
    </source>
</reference>
<feature type="chain" id="PRO_5021878944" description="GLPGLI family protein" evidence="1">
    <location>
        <begin position="18"/>
        <end position="278"/>
    </location>
</feature>
<sequence length="278" mass="32184">MKKLFTLLILCSTFAFGQHIKKATFVLTDGKILEVEDVVYGDKVYEYKIKKKSNLAITKESVSEIIFDSIDFTKQVEQRTYFEVRNMYYENDLPEGVYETIEDFYKKSPSSTEKLVGKEEGGKFYENSNDLMAFNYSKSGDIIKNAFAIVYKGILFFGIKASNKHESKRMKGAFAITYSKNYYIKVKYATPEYFYTEISSIPAGKAIGIMGSANYYGTSYSLMNSKYPFILVNKEQKFYTVKNCKRFNEYFKDNLNKKISCGKDDDFLSDVRELMIDN</sequence>
<dbReference type="AlphaFoldDB" id="A0A511NHL0"/>
<evidence type="ECO:0000256" key="1">
    <source>
        <dbReference type="SAM" id="SignalP"/>
    </source>
</evidence>